<dbReference type="Proteomes" id="UP001212997">
    <property type="component" value="Unassembled WGS sequence"/>
</dbReference>
<reference evidence="2" key="1">
    <citation type="submission" date="2022-07" db="EMBL/GenBank/DDBJ databases">
        <title>Genome Sequence of Physisporinus lineatus.</title>
        <authorList>
            <person name="Buettner E."/>
        </authorList>
    </citation>
    <scope>NUCLEOTIDE SEQUENCE</scope>
    <source>
        <strain evidence="2">VT162</strain>
    </source>
</reference>
<evidence type="ECO:0000313" key="2">
    <source>
        <dbReference type="EMBL" id="KAJ3491529.1"/>
    </source>
</evidence>
<accession>A0AAD5VEG4</accession>
<comment type="caution">
    <text evidence="2">The sequence shown here is derived from an EMBL/GenBank/DDBJ whole genome shotgun (WGS) entry which is preliminary data.</text>
</comment>
<keyword evidence="3" id="KW-1185">Reference proteome</keyword>
<feature type="region of interest" description="Disordered" evidence="1">
    <location>
        <begin position="45"/>
        <end position="179"/>
    </location>
</feature>
<name>A0AAD5VEG4_9APHY</name>
<feature type="compositionally biased region" description="Basic and acidic residues" evidence="1">
    <location>
        <begin position="159"/>
        <end position="169"/>
    </location>
</feature>
<evidence type="ECO:0000313" key="3">
    <source>
        <dbReference type="Proteomes" id="UP001212997"/>
    </source>
</evidence>
<evidence type="ECO:0000256" key="1">
    <source>
        <dbReference type="SAM" id="MobiDB-lite"/>
    </source>
</evidence>
<gene>
    <name evidence="2" type="ORF">NLI96_g654</name>
</gene>
<feature type="compositionally biased region" description="Basic and acidic residues" evidence="1">
    <location>
        <begin position="53"/>
        <end position="63"/>
    </location>
</feature>
<sequence>MSQYTLDEERIFRKATADQKVFSRGLKPLSTDPKDWTVVFDASPVFDDPEDITDLRSSERSTRQDSTSPLSPVDSARGPFRSGSASTNDMVPPPRRSSLLLRRKLALPHLKSPFTRRRSTNTSSPLSQTSESESEGSVLSTPSPLTPASIPSQSVRDGVCPKDGSDGKKKPWIFSIFRS</sequence>
<dbReference type="AlphaFoldDB" id="A0AAD5VEG4"/>
<dbReference type="EMBL" id="JANAWD010000011">
    <property type="protein sequence ID" value="KAJ3491529.1"/>
    <property type="molecule type" value="Genomic_DNA"/>
</dbReference>
<proteinExistence type="predicted"/>
<organism evidence="2 3">
    <name type="scientific">Meripilus lineatus</name>
    <dbReference type="NCBI Taxonomy" id="2056292"/>
    <lineage>
        <taxon>Eukaryota</taxon>
        <taxon>Fungi</taxon>
        <taxon>Dikarya</taxon>
        <taxon>Basidiomycota</taxon>
        <taxon>Agaricomycotina</taxon>
        <taxon>Agaricomycetes</taxon>
        <taxon>Polyporales</taxon>
        <taxon>Meripilaceae</taxon>
        <taxon>Meripilus</taxon>
    </lineage>
</organism>
<protein>
    <submittedName>
        <fullName evidence="2">Uncharacterized protein</fullName>
    </submittedName>
</protein>